<keyword evidence="1" id="KW-0862">Zinc</keyword>
<dbReference type="GO" id="GO:0016491">
    <property type="term" value="F:oxidoreductase activity"/>
    <property type="evidence" value="ECO:0007669"/>
    <property type="project" value="UniProtKB-KW"/>
</dbReference>
<dbReference type="InterPro" id="IPR036291">
    <property type="entry name" value="NAD(P)-bd_dom_sf"/>
</dbReference>
<dbReference type="NCBIfam" id="TIGR02817">
    <property type="entry name" value="adh_fam_1"/>
    <property type="match status" value="1"/>
</dbReference>
<accession>A0A0E0UYT1</accession>
<dbReference type="Pfam" id="PF08240">
    <property type="entry name" value="ADH_N"/>
    <property type="match status" value="1"/>
</dbReference>
<organism evidence="3 4">
    <name type="scientific">Listeria monocytogenes serotype 4a (strain M7)</name>
    <dbReference type="NCBI Taxonomy" id="1030009"/>
    <lineage>
        <taxon>Bacteria</taxon>
        <taxon>Bacillati</taxon>
        <taxon>Bacillota</taxon>
        <taxon>Bacilli</taxon>
        <taxon>Bacillales</taxon>
        <taxon>Listeriaceae</taxon>
        <taxon>Listeria</taxon>
    </lineage>
</organism>
<dbReference type="InterPro" id="IPR013154">
    <property type="entry name" value="ADH-like_N"/>
</dbReference>
<feature type="domain" description="Enoyl reductase (ER)" evidence="2">
    <location>
        <begin position="8"/>
        <end position="328"/>
    </location>
</feature>
<evidence type="ECO:0000313" key="3">
    <source>
        <dbReference type="EMBL" id="AEH93622.1"/>
    </source>
</evidence>
<dbReference type="AlphaFoldDB" id="A0A0E0UYT1"/>
<dbReference type="SUPFAM" id="SSF51735">
    <property type="entry name" value="NAD(P)-binding Rossmann-fold domains"/>
    <property type="match status" value="1"/>
</dbReference>
<name>A0A0E0UYT1_LISMM</name>
<evidence type="ECO:0000256" key="1">
    <source>
        <dbReference type="RuleBase" id="RU364000"/>
    </source>
</evidence>
<dbReference type="PANTHER" id="PTHR11695:SF294">
    <property type="entry name" value="RETICULON-4-INTERACTING PROTEIN 1, MITOCHONDRIAL"/>
    <property type="match status" value="1"/>
</dbReference>
<dbReference type="InterPro" id="IPR014182">
    <property type="entry name" value="ADH_Zn_typ-1"/>
</dbReference>
<dbReference type="Proteomes" id="UP000000486">
    <property type="component" value="Chromosome"/>
</dbReference>
<dbReference type="Gene3D" id="3.40.50.720">
    <property type="entry name" value="NAD(P)-binding Rossmann-like Domain"/>
    <property type="match status" value="1"/>
</dbReference>
<keyword evidence="1" id="KW-0479">Metal-binding</keyword>
<dbReference type="SUPFAM" id="SSF50129">
    <property type="entry name" value="GroES-like"/>
    <property type="match status" value="1"/>
</dbReference>
<dbReference type="InterPro" id="IPR020843">
    <property type="entry name" value="ER"/>
</dbReference>
<dbReference type="Gene3D" id="3.90.180.10">
    <property type="entry name" value="Medium-chain alcohol dehydrogenases, catalytic domain"/>
    <property type="match status" value="1"/>
</dbReference>
<sequence length="332" mass="36145">MKAVGLTKASTGFVDIEIDQPVPGSHDLLVKIKAISINPVDTKQLEATKLSGEEVRILGWDAVGEVVDTGSDVTLFKTGQDVYFAGDVTRPGAYAEFTLIDERLVGLKPQKLTVEEAAAMPLTTITAWEALFERLGITENDKGKAILIINGAGGVGSIATQLAANAGLEVIATASRAETIEWTKKHGANYVINHRENIPKQLNELGFEQSVDFILCLHNTNAHWDVMQEVIRPQGKICSIVELAEPVKMTLLKDKSATFSYEFMFTRSKYNTEDKIKQHEILTEAAQMLDAGELTTTLNQVLSPVNAATIEEAHKIISSGKMIGKLVVKGLE</sequence>
<dbReference type="PATRIC" id="fig|1030009.3.peg.2607"/>
<dbReference type="Pfam" id="PF13602">
    <property type="entry name" value="ADH_zinc_N_2"/>
    <property type="match status" value="1"/>
</dbReference>
<dbReference type="CDD" id="cd08252">
    <property type="entry name" value="AL_MDR"/>
    <property type="match status" value="1"/>
</dbReference>
<reference evidence="3 4" key="1">
    <citation type="journal article" date="2011" name="J. Bacteriol.">
        <title>Genome sequence of the nonpathogenic Listeria monocytogenes serovar 4a strain M7.</title>
        <authorList>
            <person name="Chen J."/>
            <person name="Xia Y."/>
            <person name="Cheng C."/>
            <person name="Fang C."/>
            <person name="Shan Y."/>
            <person name="Jin G."/>
            <person name="Fang W."/>
        </authorList>
    </citation>
    <scope>NUCLEOTIDE SEQUENCE [LARGE SCALE GENOMIC DNA]</scope>
    <source>
        <strain evidence="3 4">M7</strain>
    </source>
</reference>
<dbReference type="InterPro" id="IPR050700">
    <property type="entry name" value="YIM1/Zinc_Alcohol_DH_Fams"/>
</dbReference>
<evidence type="ECO:0000313" key="4">
    <source>
        <dbReference type="Proteomes" id="UP000000486"/>
    </source>
</evidence>
<dbReference type="KEGG" id="lmq:LMM7_2617"/>
<dbReference type="RefSeq" id="WP_012580725.1">
    <property type="nucleotide sequence ID" value="NC_017537.1"/>
</dbReference>
<comment type="similarity">
    <text evidence="1">Belongs to the zinc-containing alcohol dehydrogenase family. Quinone oxidoreductase subfamily.</text>
</comment>
<dbReference type="InterPro" id="IPR011032">
    <property type="entry name" value="GroES-like_sf"/>
</dbReference>
<dbReference type="SMART" id="SM00829">
    <property type="entry name" value="PKS_ER"/>
    <property type="match status" value="1"/>
</dbReference>
<dbReference type="HOGENOM" id="CLU_026673_3_0_9"/>
<keyword evidence="1" id="KW-0560">Oxidoreductase</keyword>
<dbReference type="PANTHER" id="PTHR11695">
    <property type="entry name" value="ALCOHOL DEHYDROGENASE RELATED"/>
    <property type="match status" value="1"/>
</dbReference>
<gene>
    <name evidence="3" type="primary">qor</name>
    <name evidence="3" type="ordered locus">LMM7_2617</name>
</gene>
<proteinExistence type="inferred from homology"/>
<dbReference type="EMBL" id="CP002816">
    <property type="protein sequence ID" value="AEH93622.1"/>
    <property type="molecule type" value="Genomic_DNA"/>
</dbReference>
<dbReference type="GO" id="GO:0008270">
    <property type="term" value="F:zinc ion binding"/>
    <property type="evidence" value="ECO:0007669"/>
    <property type="project" value="InterPro"/>
</dbReference>
<protein>
    <recommendedName>
        <fullName evidence="1">Zinc-type alcohol dehydrogenase-like protein</fullName>
    </recommendedName>
</protein>
<evidence type="ECO:0000259" key="2">
    <source>
        <dbReference type="SMART" id="SM00829"/>
    </source>
</evidence>